<protein>
    <submittedName>
        <fullName evidence="2">Uncharacterized protein</fullName>
    </submittedName>
</protein>
<proteinExistence type="predicted"/>
<organism evidence="2 3">
    <name type="scientific">Phreatobacter cathodiphilus</name>
    <dbReference type="NCBI Taxonomy" id="1868589"/>
    <lineage>
        <taxon>Bacteria</taxon>
        <taxon>Pseudomonadati</taxon>
        <taxon>Pseudomonadota</taxon>
        <taxon>Alphaproteobacteria</taxon>
        <taxon>Hyphomicrobiales</taxon>
        <taxon>Phreatobacteraceae</taxon>
        <taxon>Phreatobacter</taxon>
    </lineage>
</organism>
<feature type="region of interest" description="Disordered" evidence="1">
    <location>
        <begin position="1"/>
        <end position="68"/>
    </location>
</feature>
<evidence type="ECO:0000313" key="3">
    <source>
        <dbReference type="Proteomes" id="UP000237889"/>
    </source>
</evidence>
<dbReference type="AlphaFoldDB" id="A0A2S0N9F0"/>
<feature type="compositionally biased region" description="Basic and acidic residues" evidence="1">
    <location>
        <begin position="1"/>
        <end position="25"/>
    </location>
</feature>
<dbReference type="EMBL" id="CP027668">
    <property type="protein sequence ID" value="AVO44736.1"/>
    <property type="molecule type" value="Genomic_DNA"/>
</dbReference>
<gene>
    <name evidence="2" type="ORF">C6569_06505</name>
</gene>
<reference evidence="2 3" key="1">
    <citation type="submission" date="2018-03" db="EMBL/GenBank/DDBJ databases">
        <title>Genome sequencing of Phreatobacter sp.</title>
        <authorList>
            <person name="Kim S.-J."/>
            <person name="Heo J."/>
            <person name="Kwon S.-W."/>
        </authorList>
    </citation>
    <scope>NUCLEOTIDE SEQUENCE [LARGE SCALE GENOMIC DNA]</scope>
    <source>
        <strain evidence="2 3">S-12</strain>
    </source>
</reference>
<dbReference type="Proteomes" id="UP000237889">
    <property type="component" value="Chromosome"/>
</dbReference>
<keyword evidence="3" id="KW-1185">Reference proteome</keyword>
<sequence>MSKTRDLTGTDDKTLDDQAHWDVARRGQKPAGGASQATDQPAGVPDRTRKPDEAQPRDVDEGDGRSGN</sequence>
<evidence type="ECO:0000313" key="2">
    <source>
        <dbReference type="EMBL" id="AVO44736.1"/>
    </source>
</evidence>
<feature type="compositionally biased region" description="Basic and acidic residues" evidence="1">
    <location>
        <begin position="46"/>
        <end position="68"/>
    </location>
</feature>
<dbReference type="KEGG" id="phr:C6569_06505"/>
<dbReference type="RefSeq" id="WP_106748077.1">
    <property type="nucleotide sequence ID" value="NZ_CP027668.1"/>
</dbReference>
<evidence type="ECO:0000256" key="1">
    <source>
        <dbReference type="SAM" id="MobiDB-lite"/>
    </source>
</evidence>
<accession>A0A2S0N9F0</accession>
<dbReference type="OrthoDB" id="10002931at2"/>
<name>A0A2S0N9F0_9HYPH</name>